<evidence type="ECO:0000256" key="5">
    <source>
        <dbReference type="ARBA" id="ARBA00022741"/>
    </source>
</evidence>
<dbReference type="CDD" id="cd03254">
    <property type="entry name" value="ABCC_Glucan_exporter_like"/>
    <property type="match status" value="1"/>
</dbReference>
<evidence type="ECO:0000256" key="2">
    <source>
        <dbReference type="ARBA" id="ARBA00022448"/>
    </source>
</evidence>
<dbReference type="Gene3D" id="1.20.1560.10">
    <property type="entry name" value="ABC transporter type 1, transmembrane domain"/>
    <property type="match status" value="1"/>
</dbReference>
<proteinExistence type="inferred from homology"/>
<dbReference type="PROSITE" id="PS00211">
    <property type="entry name" value="ABC_TRANSPORTER_1"/>
    <property type="match status" value="1"/>
</dbReference>
<dbReference type="InterPro" id="IPR036640">
    <property type="entry name" value="ABC1_TM_sf"/>
</dbReference>
<dbReference type="InterPro" id="IPR003593">
    <property type="entry name" value="AAA+_ATPase"/>
</dbReference>
<keyword evidence="5" id="KW-0547">Nucleotide-binding</keyword>
<comment type="caution">
    <text evidence="16">The sequence shown here is derived from an EMBL/GenBank/DDBJ whole genome shotgun (WGS) entry which is preliminary data.</text>
</comment>
<feature type="transmembrane region" description="Helical" evidence="12">
    <location>
        <begin position="181"/>
        <end position="199"/>
    </location>
</feature>
<dbReference type="CDD" id="cd18547">
    <property type="entry name" value="ABC_6TM_Tm288_like"/>
    <property type="match status" value="1"/>
</dbReference>
<keyword evidence="17" id="KW-1185">Reference proteome</keyword>
<evidence type="ECO:0000256" key="6">
    <source>
        <dbReference type="ARBA" id="ARBA00022840"/>
    </source>
</evidence>
<feature type="transmembrane region" description="Helical" evidence="12">
    <location>
        <begin position="72"/>
        <end position="98"/>
    </location>
</feature>
<evidence type="ECO:0000256" key="12">
    <source>
        <dbReference type="SAM" id="Phobius"/>
    </source>
</evidence>
<dbReference type="OrthoDB" id="3176683at2"/>
<dbReference type="GO" id="GO:0005524">
    <property type="term" value="F:ATP binding"/>
    <property type="evidence" value="ECO:0007669"/>
    <property type="project" value="UniProtKB-KW"/>
</dbReference>
<dbReference type="InterPro" id="IPR039421">
    <property type="entry name" value="Type_1_exporter"/>
</dbReference>
<feature type="transmembrane region" description="Helical" evidence="12">
    <location>
        <begin position="275"/>
        <end position="296"/>
    </location>
</feature>
<evidence type="ECO:0000313" key="16">
    <source>
        <dbReference type="EMBL" id="RNM42303.1"/>
    </source>
</evidence>
<name>A0A3N0IZ80_9ACTN</name>
<dbReference type="GO" id="GO:0015421">
    <property type="term" value="F:ABC-type oligopeptide transporter activity"/>
    <property type="evidence" value="ECO:0007669"/>
    <property type="project" value="TreeGrafter"/>
</dbReference>
<sequence length="610" mass="65119">MKAPGEGQDAVESSPRELVRTVGRLLGFMKTSKLLIAVALVAAIVGTVLQVATPKMLGDATTVLFNGATSHAMDFGALASILLGVCGLYAGSFVASFLQQRSMVAVAQRTAATLRQRLKEKMARVPISYLDGRATGDLMSVATNDVDNIAENLQEGLVMLVTSVVLFVGVFVMMLTISPLLTLLACIMVPGGLLVAKLLTGPAKRNNRYYYTHLGSLNAHVEETYQGFAVVKAFGGEGAALADFDERNENMYRTGWRARFFGGIMMPCMMLLENASYVLIAVVGAVQVVGGGMPIGNLQAFLQYSSQFSDPITKFSMVWTNVLSAVASAERVFAVLDAEEMGEADGTGALAPATLATLATDGELPKVAFRDVSFGYGDEPLMEHFDLEVSEGATVAIVGHTGAGKTTLINLLERFYDVDGGAIELDGADIASLSREEVRGRMGMVLQDPWLFTGTIYDNIAYGNPDAAPEQVRAAAKAAYADEFVRKLPHGFNTVLSEDADNISQGQRQLLTIARAFAADPEILILDEATSSVDGRTELIIQRAMAELMRGRTSFVIAHRLSTVVNADVIVVMDHGAIVEQGTHAELLARGGAYASLYESQFEQKPAAAA</sequence>
<dbReference type="Pfam" id="PF00005">
    <property type="entry name" value="ABC_tran"/>
    <property type="match status" value="1"/>
</dbReference>
<evidence type="ECO:0000313" key="18">
    <source>
        <dbReference type="Proteomes" id="UP000270112"/>
    </source>
</evidence>
<evidence type="ECO:0000256" key="4">
    <source>
        <dbReference type="ARBA" id="ARBA00022692"/>
    </source>
</evidence>
<reference evidence="15 17" key="1">
    <citation type="journal article" date="2018" name="Elife">
        <title>Discovery and characterization of a prevalent human gut bacterial enzyme sufficient for the inactivation of a family of plant toxins.</title>
        <authorList>
            <person name="Koppel N."/>
            <person name="Bisanz J.E."/>
            <person name="Pandelia M.E."/>
            <person name="Turnbaugh P.J."/>
            <person name="Balskus E.P."/>
        </authorList>
    </citation>
    <scope>NUCLEOTIDE SEQUENCE [LARGE SCALE GENOMIC DNA]</scope>
    <source>
        <strain evidence="15 17">DSM 16107</strain>
    </source>
</reference>
<organism evidence="16 18">
    <name type="scientific">Eggerthella sinensis</name>
    <dbReference type="NCBI Taxonomy" id="242230"/>
    <lineage>
        <taxon>Bacteria</taxon>
        <taxon>Bacillati</taxon>
        <taxon>Actinomycetota</taxon>
        <taxon>Coriobacteriia</taxon>
        <taxon>Eggerthellales</taxon>
        <taxon>Eggerthellaceae</taxon>
        <taxon>Eggerthella</taxon>
    </lineage>
</organism>
<keyword evidence="3" id="KW-1003">Cell membrane</keyword>
<dbReference type="FunFam" id="1.20.1560.10:FF:000011">
    <property type="entry name" value="Multidrug ABC transporter ATP-binding protein"/>
    <property type="match status" value="1"/>
</dbReference>
<feature type="transmembrane region" description="Helical" evidence="12">
    <location>
        <begin position="157"/>
        <end position="175"/>
    </location>
</feature>
<reference evidence="18" key="2">
    <citation type="submission" date="2018-05" db="EMBL/GenBank/DDBJ databases">
        <title>Genome Sequencing of selected type strains of the family Eggerthellaceae.</title>
        <authorList>
            <person name="Danylec N."/>
            <person name="Stoll D.A."/>
            <person name="Doetsch A."/>
            <person name="Huch M."/>
        </authorList>
    </citation>
    <scope>NUCLEOTIDE SEQUENCE [LARGE SCALE GENOMIC DNA]</scope>
    <source>
        <strain evidence="18">DSM 16107</strain>
    </source>
</reference>
<protein>
    <recommendedName>
        <fullName evidence="11">Fatty acid ABC transporter ATP-binding/permease protein</fullName>
    </recommendedName>
</protein>
<evidence type="ECO:0000256" key="11">
    <source>
        <dbReference type="ARBA" id="ARBA00071747"/>
    </source>
</evidence>
<accession>A0A3N0IZ80</accession>
<dbReference type="InterPro" id="IPR017871">
    <property type="entry name" value="ABC_transporter-like_CS"/>
</dbReference>
<evidence type="ECO:0000256" key="1">
    <source>
        <dbReference type="ARBA" id="ARBA00004651"/>
    </source>
</evidence>
<keyword evidence="2" id="KW-0813">Transport</keyword>
<gene>
    <name evidence="15" type="ORF">C1876_04830</name>
    <name evidence="16" type="ORF">DMP09_05525</name>
</gene>
<dbReference type="EMBL" id="PPTT01000006">
    <property type="protein sequence ID" value="RDB70123.1"/>
    <property type="molecule type" value="Genomic_DNA"/>
</dbReference>
<dbReference type="InterPro" id="IPR011527">
    <property type="entry name" value="ABC1_TM_dom"/>
</dbReference>
<dbReference type="SUPFAM" id="SSF52540">
    <property type="entry name" value="P-loop containing nucleoside triphosphate hydrolases"/>
    <property type="match status" value="1"/>
</dbReference>
<dbReference type="Gene3D" id="3.40.50.300">
    <property type="entry name" value="P-loop containing nucleotide triphosphate hydrolases"/>
    <property type="match status" value="1"/>
</dbReference>
<dbReference type="RefSeq" id="WP_114545591.1">
    <property type="nucleotide sequence ID" value="NZ_PPTT01000006.1"/>
</dbReference>
<dbReference type="SMART" id="SM00382">
    <property type="entry name" value="AAA"/>
    <property type="match status" value="1"/>
</dbReference>
<dbReference type="GO" id="GO:0090374">
    <property type="term" value="P:oligopeptide export from mitochondrion"/>
    <property type="evidence" value="ECO:0007669"/>
    <property type="project" value="TreeGrafter"/>
</dbReference>
<dbReference type="PROSITE" id="PS50893">
    <property type="entry name" value="ABC_TRANSPORTER_2"/>
    <property type="match status" value="1"/>
</dbReference>
<feature type="transmembrane region" description="Helical" evidence="12">
    <location>
        <begin position="34"/>
        <end position="52"/>
    </location>
</feature>
<dbReference type="PANTHER" id="PTHR43394:SF7">
    <property type="entry name" value="ABC TRANSPORTER B FAMILY MEMBER 28"/>
    <property type="match status" value="1"/>
</dbReference>
<dbReference type="Pfam" id="PF00664">
    <property type="entry name" value="ABC_membrane"/>
    <property type="match status" value="1"/>
</dbReference>
<dbReference type="InterPro" id="IPR027417">
    <property type="entry name" value="P-loop_NTPase"/>
</dbReference>
<evidence type="ECO:0000256" key="8">
    <source>
        <dbReference type="ARBA" id="ARBA00023136"/>
    </source>
</evidence>
<keyword evidence="4 12" id="KW-0812">Transmembrane</keyword>
<keyword evidence="6 16" id="KW-0067">ATP-binding</keyword>
<dbReference type="GO" id="GO:0005886">
    <property type="term" value="C:plasma membrane"/>
    <property type="evidence" value="ECO:0007669"/>
    <property type="project" value="UniProtKB-SubCell"/>
</dbReference>
<dbReference type="EMBL" id="QICC01000015">
    <property type="protein sequence ID" value="RNM42303.1"/>
    <property type="molecule type" value="Genomic_DNA"/>
</dbReference>
<evidence type="ECO:0000259" key="14">
    <source>
        <dbReference type="PROSITE" id="PS50929"/>
    </source>
</evidence>
<dbReference type="AlphaFoldDB" id="A0A3N0IZ80"/>
<dbReference type="Proteomes" id="UP000270112">
    <property type="component" value="Unassembled WGS sequence"/>
</dbReference>
<feature type="domain" description="ABC transporter" evidence="13">
    <location>
        <begin position="367"/>
        <end position="600"/>
    </location>
</feature>
<comment type="similarity">
    <text evidence="10">Belongs to the ABC transporter superfamily. Lipid exporter (TC 3.A.1.106) family.</text>
</comment>
<dbReference type="PROSITE" id="PS50929">
    <property type="entry name" value="ABC_TM1F"/>
    <property type="match status" value="1"/>
</dbReference>
<reference evidence="16" key="3">
    <citation type="journal article" date="2019" name="Microbiol. Resour. Announc.">
        <title>Draft Genome Sequences of Type Strains of Gordonibacter faecihominis, Paraeggerthella hongkongensis, Parvibacter caecicola,Slackia equolifaciens, Slackia faecicanis, and Slackia isoflavoniconvertens.</title>
        <authorList>
            <person name="Danylec N."/>
            <person name="Stoll D.A."/>
            <person name="Dotsch A."/>
            <person name="Huch M."/>
        </authorList>
    </citation>
    <scope>NUCLEOTIDE SEQUENCE</scope>
    <source>
        <strain evidence="16">DSM 16107</strain>
    </source>
</reference>
<comment type="function">
    <text evidence="9">ABC transporter involved in fatty acid import. Transmembrane domains (TMD) form a pore in the membrane and the ATP-binding domain (NBD) is responsible for energy generation.</text>
</comment>
<keyword evidence="7 12" id="KW-1133">Transmembrane helix</keyword>
<evidence type="ECO:0000313" key="17">
    <source>
        <dbReference type="Proteomes" id="UP000253817"/>
    </source>
</evidence>
<feature type="domain" description="ABC transmembrane type-1" evidence="14">
    <location>
        <begin position="37"/>
        <end position="324"/>
    </location>
</feature>
<dbReference type="PANTHER" id="PTHR43394">
    <property type="entry name" value="ATP-DEPENDENT PERMEASE MDL1, MITOCHONDRIAL"/>
    <property type="match status" value="1"/>
</dbReference>
<dbReference type="SUPFAM" id="SSF90123">
    <property type="entry name" value="ABC transporter transmembrane region"/>
    <property type="match status" value="1"/>
</dbReference>
<dbReference type="GO" id="GO:0016887">
    <property type="term" value="F:ATP hydrolysis activity"/>
    <property type="evidence" value="ECO:0007669"/>
    <property type="project" value="InterPro"/>
</dbReference>
<evidence type="ECO:0000259" key="13">
    <source>
        <dbReference type="PROSITE" id="PS50893"/>
    </source>
</evidence>
<comment type="subcellular location">
    <subcellularLocation>
        <location evidence="1">Cell membrane</location>
        <topology evidence="1">Multi-pass membrane protein</topology>
    </subcellularLocation>
</comment>
<evidence type="ECO:0000256" key="9">
    <source>
        <dbReference type="ARBA" id="ARBA00055053"/>
    </source>
</evidence>
<evidence type="ECO:0000313" key="15">
    <source>
        <dbReference type="EMBL" id="RDB70123.1"/>
    </source>
</evidence>
<dbReference type="InterPro" id="IPR003439">
    <property type="entry name" value="ABC_transporter-like_ATP-bd"/>
</dbReference>
<dbReference type="FunFam" id="3.40.50.300:FF:000287">
    <property type="entry name" value="Multidrug ABC transporter ATP-binding protein"/>
    <property type="match status" value="1"/>
</dbReference>
<evidence type="ECO:0000256" key="7">
    <source>
        <dbReference type="ARBA" id="ARBA00022989"/>
    </source>
</evidence>
<keyword evidence="8 12" id="KW-0472">Membrane</keyword>
<dbReference type="Proteomes" id="UP000253817">
    <property type="component" value="Unassembled WGS sequence"/>
</dbReference>
<evidence type="ECO:0000256" key="10">
    <source>
        <dbReference type="ARBA" id="ARBA00061644"/>
    </source>
</evidence>
<evidence type="ECO:0000256" key="3">
    <source>
        <dbReference type="ARBA" id="ARBA00022475"/>
    </source>
</evidence>